<evidence type="ECO:0000259" key="1">
    <source>
        <dbReference type="PROSITE" id="PS50172"/>
    </source>
</evidence>
<dbReference type="SUPFAM" id="SSF53098">
    <property type="entry name" value="Ribonuclease H-like"/>
    <property type="match status" value="1"/>
</dbReference>
<dbReference type="InterPro" id="IPR036397">
    <property type="entry name" value="RNaseH_sf"/>
</dbReference>
<dbReference type="InterPro" id="IPR001357">
    <property type="entry name" value="BRCT_dom"/>
</dbReference>
<dbReference type="Gene3D" id="3.30.420.10">
    <property type="entry name" value="Ribonuclease H-like superfamily/Ribonuclease H"/>
    <property type="match status" value="1"/>
</dbReference>
<dbReference type="InterPro" id="IPR036420">
    <property type="entry name" value="BRCT_dom_sf"/>
</dbReference>
<name>A0A2N7IDN9_9VIBR</name>
<dbReference type="Gene3D" id="3.40.50.10190">
    <property type="entry name" value="BRCT domain"/>
    <property type="match status" value="1"/>
</dbReference>
<dbReference type="EMBL" id="MCYL01000024">
    <property type="protein sequence ID" value="PML55058.1"/>
    <property type="molecule type" value="Genomic_DNA"/>
</dbReference>
<dbReference type="Pfam" id="PF00533">
    <property type="entry name" value="BRCT"/>
    <property type="match status" value="1"/>
</dbReference>
<dbReference type="SUPFAM" id="SSF52113">
    <property type="entry name" value="BRCT domain"/>
    <property type="match status" value="1"/>
</dbReference>
<dbReference type="RefSeq" id="WP_102578700.1">
    <property type="nucleotide sequence ID" value="NZ_MCYL01000024.1"/>
</dbReference>
<comment type="caution">
    <text evidence="2">The sequence shown here is derived from an EMBL/GenBank/DDBJ whole genome shotgun (WGS) entry which is preliminary data.</text>
</comment>
<dbReference type="PROSITE" id="PS50172">
    <property type="entry name" value="BRCT"/>
    <property type="match status" value="1"/>
</dbReference>
<evidence type="ECO:0000313" key="3">
    <source>
        <dbReference type="Proteomes" id="UP000235746"/>
    </source>
</evidence>
<reference evidence="3" key="1">
    <citation type="submission" date="2016-07" db="EMBL/GenBank/DDBJ databases">
        <title>Nontailed viruses are major unrecognized killers of bacteria in the ocean.</title>
        <authorList>
            <person name="Kauffman K."/>
            <person name="Hussain F."/>
            <person name="Yang J."/>
            <person name="Arevalo P."/>
            <person name="Brown J."/>
            <person name="Cutler M."/>
            <person name="Kelly L."/>
            <person name="Polz M.F."/>
        </authorList>
    </citation>
    <scope>NUCLEOTIDE SEQUENCE [LARGE SCALE GENOMIC DNA]</scope>
    <source>
        <strain evidence="3">10N.261.51.B8</strain>
    </source>
</reference>
<accession>A0A2N7IDN9</accession>
<dbReference type="Proteomes" id="UP000235746">
    <property type="component" value="Unassembled WGS sequence"/>
</dbReference>
<dbReference type="GO" id="GO:0003676">
    <property type="term" value="F:nucleic acid binding"/>
    <property type="evidence" value="ECO:0007669"/>
    <property type="project" value="InterPro"/>
</dbReference>
<feature type="domain" description="BRCT" evidence="1">
    <location>
        <begin position="215"/>
        <end position="291"/>
    </location>
</feature>
<organism evidence="2 3">
    <name type="scientific">Vibrio lentus</name>
    <dbReference type="NCBI Taxonomy" id="136468"/>
    <lineage>
        <taxon>Bacteria</taxon>
        <taxon>Pseudomonadati</taxon>
        <taxon>Pseudomonadota</taxon>
        <taxon>Gammaproteobacteria</taxon>
        <taxon>Vibrionales</taxon>
        <taxon>Vibrionaceae</taxon>
        <taxon>Vibrio</taxon>
    </lineage>
</organism>
<protein>
    <recommendedName>
        <fullName evidence="1">BRCT domain-containing protein</fullName>
    </recommendedName>
</protein>
<dbReference type="CDD" id="cd17748">
    <property type="entry name" value="BRCT_DNA_ligase_like"/>
    <property type="match status" value="1"/>
</dbReference>
<gene>
    <name evidence="2" type="ORF">BCT74_06925</name>
</gene>
<dbReference type="AlphaFoldDB" id="A0A2N7IDN9"/>
<evidence type="ECO:0000313" key="2">
    <source>
        <dbReference type="EMBL" id="PML55058.1"/>
    </source>
</evidence>
<sequence length="291" mass="33010">MRVFIDFETANDSYLPYQVGVVAQNGDMINETLDVDERDWSKNKITFNFHKRGLSFNDYLSKKSIYPVFEEIEEHLVSLFDGNEVMAWYPSTERHVLAFYGYHVEIFSVDALARKIFGSRERGFYKLGNIARFLNIEVNEDQEHNAYYDAYLTSKVYEVLSQYVTGEEEIIVGIELFSGQPITKKVVDVDRAQHISNSQYEAVKAASLSKINLDFTGRVVSASGKFPLHTKQEIFDKIEELGGTASKTVTKKVNMLVVADTGIHGETAKIKKAKEQGIEILGVDELFSNSL</sequence>
<proteinExistence type="predicted"/>
<dbReference type="InterPro" id="IPR012337">
    <property type="entry name" value="RNaseH-like_sf"/>
</dbReference>